<keyword evidence="3" id="KW-1185">Reference proteome</keyword>
<evidence type="ECO:0000313" key="3">
    <source>
        <dbReference type="Proteomes" id="UP000615455"/>
    </source>
</evidence>
<accession>A0ABQ2BST4</accession>
<keyword evidence="1" id="KW-0472">Membrane</keyword>
<dbReference type="RefSeq" id="WP_189008813.1">
    <property type="nucleotide sequence ID" value="NZ_BMHE01000004.1"/>
</dbReference>
<organism evidence="2 3">
    <name type="scientific">Paenibacillus marchantiophytorum</name>
    <dbReference type="NCBI Taxonomy" id="1619310"/>
    <lineage>
        <taxon>Bacteria</taxon>
        <taxon>Bacillati</taxon>
        <taxon>Bacillota</taxon>
        <taxon>Bacilli</taxon>
        <taxon>Bacillales</taxon>
        <taxon>Paenibacillaceae</taxon>
        <taxon>Paenibacillus</taxon>
    </lineage>
</organism>
<comment type="caution">
    <text evidence="2">The sequence shown here is derived from an EMBL/GenBank/DDBJ whole genome shotgun (WGS) entry which is preliminary data.</text>
</comment>
<sequence length="94" mass="10624">MESGSYKKKEHREITYQVGWKKGKIAWNEGAADGLAVKSGNEGENLKLAEDAYLQLIWLPGMRLPSWFLFPLLFALPVLCFSLTLVLLYGLRHG</sequence>
<evidence type="ECO:0000256" key="1">
    <source>
        <dbReference type="SAM" id="Phobius"/>
    </source>
</evidence>
<reference evidence="3" key="1">
    <citation type="journal article" date="2019" name="Int. J. Syst. Evol. Microbiol.">
        <title>The Global Catalogue of Microorganisms (GCM) 10K type strain sequencing project: providing services to taxonomists for standard genome sequencing and annotation.</title>
        <authorList>
            <consortium name="The Broad Institute Genomics Platform"/>
            <consortium name="The Broad Institute Genome Sequencing Center for Infectious Disease"/>
            <person name="Wu L."/>
            <person name="Ma J."/>
        </authorList>
    </citation>
    <scope>NUCLEOTIDE SEQUENCE [LARGE SCALE GENOMIC DNA]</scope>
    <source>
        <strain evidence="3">CGMCC 1.15043</strain>
    </source>
</reference>
<dbReference type="Proteomes" id="UP000615455">
    <property type="component" value="Unassembled WGS sequence"/>
</dbReference>
<gene>
    <name evidence="2" type="ORF">GCM10008018_11170</name>
</gene>
<dbReference type="EMBL" id="BMHE01000004">
    <property type="protein sequence ID" value="GGI45256.1"/>
    <property type="molecule type" value="Genomic_DNA"/>
</dbReference>
<feature type="transmembrane region" description="Helical" evidence="1">
    <location>
        <begin position="68"/>
        <end position="91"/>
    </location>
</feature>
<keyword evidence="1" id="KW-0812">Transmembrane</keyword>
<evidence type="ECO:0000313" key="2">
    <source>
        <dbReference type="EMBL" id="GGI45256.1"/>
    </source>
</evidence>
<keyword evidence="1" id="KW-1133">Transmembrane helix</keyword>
<name>A0ABQ2BST4_9BACL</name>
<proteinExistence type="predicted"/>
<protein>
    <submittedName>
        <fullName evidence="2">Uncharacterized protein</fullName>
    </submittedName>
</protein>